<feature type="region of interest" description="Disordered" evidence="17">
    <location>
        <begin position="249"/>
        <end position="272"/>
    </location>
</feature>
<keyword evidence="13 16" id="KW-0624">Polysaccharide degradation</keyword>
<feature type="signal peptide" evidence="18">
    <location>
        <begin position="1"/>
        <end position="18"/>
    </location>
</feature>
<dbReference type="GO" id="GO:0004497">
    <property type="term" value="F:monooxygenase activity"/>
    <property type="evidence" value="ECO:0007669"/>
    <property type="project" value="UniProtKB-KW"/>
</dbReference>
<evidence type="ECO:0000256" key="2">
    <source>
        <dbReference type="ARBA" id="ARBA00004613"/>
    </source>
</evidence>
<name>A0A370TBA5_9HELO</name>
<keyword evidence="11" id="KW-0325">Glycoprotein</keyword>
<evidence type="ECO:0000256" key="18">
    <source>
        <dbReference type="SAM" id="SignalP"/>
    </source>
</evidence>
<evidence type="ECO:0000256" key="13">
    <source>
        <dbReference type="ARBA" id="ARBA00023326"/>
    </source>
</evidence>
<comment type="function">
    <text evidence="16">Lytic polysaccharide monooxygenase (LMPO) that depolymerizes crystalline and amorphous polysaccharides via the oxidation of scissile alpha- or beta-(1-4)-glycosidic bonds, yielding C1 and/or C4 oxidation products. Catalysis by LPMOs requires the reduction of the active-site copper from Cu(II) to Cu(I) by a reducing agent and H(2)O(2) or O(2) as a cosubstrate.</text>
</comment>
<reference evidence="20 21" key="1">
    <citation type="journal article" date="2018" name="IMA Fungus">
        <title>IMA Genome-F 9: Draft genome sequence of Annulohypoxylon stygium, Aspergillus mulundensis, Berkeleyomyces basicola (syn. Thielaviopsis basicola), Ceratocystis smalleyi, two Cercospora beticola strains, Coleophoma cylindrospora, Fusarium fracticaudum, Phialophora cf. hyalina, and Morchella septimelata.</title>
        <authorList>
            <person name="Wingfield B.D."/>
            <person name="Bills G.F."/>
            <person name="Dong Y."/>
            <person name="Huang W."/>
            <person name="Nel W.J."/>
            <person name="Swalarsk-Parry B.S."/>
            <person name="Vaghefi N."/>
            <person name="Wilken P.M."/>
            <person name="An Z."/>
            <person name="de Beer Z.W."/>
            <person name="De Vos L."/>
            <person name="Chen L."/>
            <person name="Duong T.A."/>
            <person name="Gao Y."/>
            <person name="Hammerbacher A."/>
            <person name="Kikkert J.R."/>
            <person name="Li Y."/>
            <person name="Li H."/>
            <person name="Li K."/>
            <person name="Li Q."/>
            <person name="Liu X."/>
            <person name="Ma X."/>
            <person name="Naidoo K."/>
            <person name="Pethybridge S.J."/>
            <person name="Sun J."/>
            <person name="Steenkamp E.T."/>
            <person name="van der Nest M.A."/>
            <person name="van Wyk S."/>
            <person name="Wingfield M.J."/>
            <person name="Xiong C."/>
            <person name="Yue Q."/>
            <person name="Zhang X."/>
        </authorList>
    </citation>
    <scope>NUCLEOTIDE SEQUENCE [LARGE SCALE GENOMIC DNA]</scope>
    <source>
        <strain evidence="20 21">BP 5553</strain>
    </source>
</reference>
<dbReference type="SMART" id="SM00236">
    <property type="entry name" value="fCBD"/>
    <property type="match status" value="1"/>
</dbReference>
<dbReference type="STRING" id="2656787.A0A370TBA5"/>
<dbReference type="OrthoDB" id="5558646at2759"/>
<dbReference type="Pfam" id="PF03443">
    <property type="entry name" value="AA9"/>
    <property type="match status" value="1"/>
</dbReference>
<evidence type="ECO:0000256" key="14">
    <source>
        <dbReference type="ARBA" id="ARBA00044502"/>
    </source>
</evidence>
<keyword evidence="10 16" id="KW-1015">Disulfide bond</keyword>
<dbReference type="Gene3D" id="2.70.50.70">
    <property type="match status" value="1"/>
</dbReference>
<sequence>MRFQSALSLAAVVTSASAHTIFTNLKVGSTTNPVGYGIRVPSYDGPIQDVSSSDIVCNGGPNPTTPSDKVIDVKAGDTVQAIWRHTLTSGSDDVIDSSHKGPTIAYLKKVTDAKTDSGIGGGWFKIQEAGYNAATKTWAIDDLIASGGVHSIKIPSCIANGQYLLRGELIALHGAGSSGGAQFYLECAQINVTGGTGASTPSTVSFPGAYKATDPGILINIYQTLTSYTIPGPALFTCGASSGPSVPDIPSTPGTTLVTSSKPSATATPNNPSGAPLYGQCGGTGWGGATTCAQGTCKATNEWYSKFLPSHFTL</sequence>
<dbReference type="GO" id="GO:0046872">
    <property type="term" value="F:metal ion binding"/>
    <property type="evidence" value="ECO:0007669"/>
    <property type="project" value="UniProtKB-KW"/>
</dbReference>
<evidence type="ECO:0000256" key="16">
    <source>
        <dbReference type="RuleBase" id="RU368122"/>
    </source>
</evidence>
<evidence type="ECO:0000256" key="3">
    <source>
        <dbReference type="ARBA" id="ARBA00022525"/>
    </source>
</evidence>
<evidence type="ECO:0000256" key="1">
    <source>
        <dbReference type="ARBA" id="ARBA00001973"/>
    </source>
</evidence>
<dbReference type="EMBL" id="NPIC01000013">
    <property type="protein sequence ID" value="RDL31198.1"/>
    <property type="molecule type" value="Genomic_DNA"/>
</dbReference>
<evidence type="ECO:0000256" key="8">
    <source>
        <dbReference type="ARBA" id="ARBA00023008"/>
    </source>
</evidence>
<dbReference type="Pfam" id="PF00734">
    <property type="entry name" value="CBM_1"/>
    <property type="match status" value="1"/>
</dbReference>
<dbReference type="SUPFAM" id="SSF57180">
    <property type="entry name" value="Cellulose-binding domain"/>
    <property type="match status" value="1"/>
</dbReference>
<dbReference type="GeneID" id="43602836"/>
<dbReference type="InterPro" id="IPR005103">
    <property type="entry name" value="AA9_LPMO"/>
</dbReference>
<accession>A0A370TBA5</accession>
<dbReference type="GO" id="GO:0005576">
    <property type="term" value="C:extracellular region"/>
    <property type="evidence" value="ECO:0007669"/>
    <property type="project" value="UniProtKB-SubCell"/>
</dbReference>
<keyword evidence="7" id="KW-0560">Oxidoreductase</keyword>
<dbReference type="CDD" id="cd21175">
    <property type="entry name" value="LPMO_AA9"/>
    <property type="match status" value="1"/>
</dbReference>
<evidence type="ECO:0000259" key="19">
    <source>
        <dbReference type="PROSITE" id="PS51164"/>
    </source>
</evidence>
<keyword evidence="3 16" id="KW-0964">Secreted</keyword>
<evidence type="ECO:0000256" key="17">
    <source>
        <dbReference type="SAM" id="MobiDB-lite"/>
    </source>
</evidence>
<dbReference type="GO" id="GO:0008810">
    <property type="term" value="F:cellulase activity"/>
    <property type="evidence" value="ECO:0007669"/>
    <property type="project" value="UniProtKB-UniRule"/>
</dbReference>
<evidence type="ECO:0000256" key="15">
    <source>
        <dbReference type="ARBA" id="ARBA00045077"/>
    </source>
</evidence>
<evidence type="ECO:0000256" key="10">
    <source>
        <dbReference type="ARBA" id="ARBA00023157"/>
    </source>
</evidence>
<proteinExistence type="inferred from homology"/>
<comment type="catalytic activity">
    <reaction evidence="15 16">
        <text>[(1-&gt;4)-beta-D-glucosyl]n+m + reduced acceptor + O2 = 4-dehydro-beta-D-glucosyl-[(1-&gt;4)-beta-D-glucosyl]n-1 + [(1-&gt;4)-beta-D-glucosyl]m + acceptor + H2O.</text>
        <dbReference type="EC" id="1.14.99.56"/>
    </reaction>
</comment>
<protein>
    <recommendedName>
        <fullName evidence="16">AA9 family lytic polysaccharide monooxygenase</fullName>
        <ecNumber evidence="16">1.14.99.56</ecNumber>
    </recommendedName>
    <alternativeName>
        <fullName evidence="16">Endo-beta-1,4-glucanase</fullName>
    </alternativeName>
    <alternativeName>
        <fullName evidence="16">Glycosyl hydrolase 61 family protein</fullName>
    </alternativeName>
</protein>
<keyword evidence="8" id="KW-0186">Copper</keyword>
<feature type="compositionally biased region" description="Polar residues" evidence="17">
    <location>
        <begin position="252"/>
        <end position="272"/>
    </location>
</feature>
<evidence type="ECO:0000256" key="6">
    <source>
        <dbReference type="ARBA" id="ARBA00023001"/>
    </source>
</evidence>
<evidence type="ECO:0000313" key="21">
    <source>
        <dbReference type="Proteomes" id="UP000254866"/>
    </source>
</evidence>
<keyword evidence="9" id="KW-0503">Monooxygenase</keyword>
<dbReference type="InterPro" id="IPR000254">
    <property type="entry name" value="CBD"/>
</dbReference>
<dbReference type="RefSeq" id="XP_031865447.1">
    <property type="nucleotide sequence ID" value="XM_032018610.1"/>
</dbReference>
<dbReference type="GO" id="GO:0030245">
    <property type="term" value="P:cellulose catabolic process"/>
    <property type="evidence" value="ECO:0007669"/>
    <property type="project" value="UniProtKB-UniRule"/>
</dbReference>
<dbReference type="InterPro" id="IPR049892">
    <property type="entry name" value="AA9"/>
</dbReference>
<feature type="domain" description="CBM1" evidence="19">
    <location>
        <begin position="273"/>
        <end position="308"/>
    </location>
</feature>
<dbReference type="GO" id="GO:0030248">
    <property type="term" value="F:cellulose binding"/>
    <property type="evidence" value="ECO:0007669"/>
    <property type="project" value="UniProtKB-UniRule"/>
</dbReference>
<comment type="domain">
    <text evidence="16">Has a modular structure: an endo-beta-1,4-glucanase catalytic module at the N-terminus, a linker rich in serines and threonines, and a C-terminal carbohydrate-binding module (CBM).</text>
</comment>
<gene>
    <name evidence="20" type="ORF">BP5553_09987</name>
</gene>
<organism evidence="20 21">
    <name type="scientific">Venustampulla echinocandica</name>
    <dbReference type="NCBI Taxonomy" id="2656787"/>
    <lineage>
        <taxon>Eukaryota</taxon>
        <taxon>Fungi</taxon>
        <taxon>Dikarya</taxon>
        <taxon>Ascomycota</taxon>
        <taxon>Pezizomycotina</taxon>
        <taxon>Leotiomycetes</taxon>
        <taxon>Helotiales</taxon>
        <taxon>Pleuroascaceae</taxon>
        <taxon>Venustampulla</taxon>
    </lineage>
</organism>
<keyword evidence="12 16" id="KW-0119">Carbohydrate metabolism</keyword>
<dbReference type="PANTHER" id="PTHR33353">
    <property type="entry name" value="PUTATIVE (AFU_ORTHOLOGUE AFUA_1G12560)-RELATED"/>
    <property type="match status" value="1"/>
</dbReference>
<feature type="chain" id="PRO_5017067286" description="AA9 family lytic polysaccharide monooxygenase" evidence="18">
    <location>
        <begin position="19"/>
        <end position="314"/>
    </location>
</feature>
<comment type="caution">
    <text evidence="20">The sequence shown here is derived from an EMBL/GenBank/DDBJ whole genome shotgun (WGS) entry which is preliminary data.</text>
</comment>
<dbReference type="PROSITE" id="PS51164">
    <property type="entry name" value="CBM1_2"/>
    <property type="match status" value="1"/>
</dbReference>
<evidence type="ECO:0000256" key="9">
    <source>
        <dbReference type="ARBA" id="ARBA00023033"/>
    </source>
</evidence>
<evidence type="ECO:0000256" key="11">
    <source>
        <dbReference type="ARBA" id="ARBA00023180"/>
    </source>
</evidence>
<evidence type="ECO:0000256" key="5">
    <source>
        <dbReference type="ARBA" id="ARBA00022729"/>
    </source>
</evidence>
<evidence type="ECO:0000313" key="20">
    <source>
        <dbReference type="EMBL" id="RDL31198.1"/>
    </source>
</evidence>
<keyword evidence="21" id="KW-1185">Reference proteome</keyword>
<comment type="similarity">
    <text evidence="14">Belongs to the polysaccharide monooxygenase AA9 family.</text>
</comment>
<dbReference type="PANTHER" id="PTHR33353:SF18">
    <property type="entry name" value="ENDOGLUCANASE II"/>
    <property type="match status" value="1"/>
</dbReference>
<evidence type="ECO:0000256" key="7">
    <source>
        <dbReference type="ARBA" id="ARBA00023002"/>
    </source>
</evidence>
<comment type="cofactor">
    <cofactor evidence="1">
        <name>Cu(2+)</name>
        <dbReference type="ChEBI" id="CHEBI:29036"/>
    </cofactor>
</comment>
<dbReference type="InterPro" id="IPR035971">
    <property type="entry name" value="CBD_sf"/>
</dbReference>
<comment type="subcellular location">
    <subcellularLocation>
        <location evidence="2 16">Secreted</location>
    </subcellularLocation>
</comment>
<dbReference type="AlphaFoldDB" id="A0A370TBA5"/>
<keyword evidence="4" id="KW-0479">Metal-binding</keyword>
<keyword evidence="6 16" id="KW-0136">Cellulose degradation</keyword>
<evidence type="ECO:0000256" key="12">
    <source>
        <dbReference type="ARBA" id="ARBA00023277"/>
    </source>
</evidence>
<keyword evidence="5 18" id="KW-0732">Signal</keyword>
<evidence type="ECO:0000256" key="4">
    <source>
        <dbReference type="ARBA" id="ARBA00022723"/>
    </source>
</evidence>
<dbReference type="Proteomes" id="UP000254866">
    <property type="component" value="Unassembled WGS sequence"/>
</dbReference>
<dbReference type="EC" id="1.14.99.56" evidence="16"/>